<dbReference type="EMBL" id="WMIA01000008">
    <property type="protein sequence ID" value="MTF38933.1"/>
    <property type="molecule type" value="Genomic_DNA"/>
</dbReference>
<accession>A0A844GTN4</accession>
<protein>
    <submittedName>
        <fullName evidence="2">RNA-binding protein</fullName>
    </submittedName>
</protein>
<dbReference type="Gene3D" id="3.30.300.20">
    <property type="match status" value="1"/>
</dbReference>
<sequence>MMDEQIQRGKKWLETLLTLMGVPASVTIGRVEQEERAISCWLTIDETKLTPTVIENLIGKKGETIDALQYLANVLLNIGVLDGEERFFTVELNGYRIRRQAELMAIAQKAADRVRITGMPEEIRYLSSVERRQVHSFLEKSGDLATESEGNEPDRRLIVKLRR</sequence>
<dbReference type="InterPro" id="IPR039247">
    <property type="entry name" value="KhpB"/>
</dbReference>
<dbReference type="Pfam" id="PF01424">
    <property type="entry name" value="R3H"/>
    <property type="match status" value="1"/>
</dbReference>
<dbReference type="CDD" id="cd02644">
    <property type="entry name" value="R3H_jag"/>
    <property type="match status" value="1"/>
</dbReference>
<dbReference type="GO" id="GO:0003723">
    <property type="term" value="F:RNA binding"/>
    <property type="evidence" value="ECO:0007669"/>
    <property type="project" value="InterPro"/>
</dbReference>
<evidence type="ECO:0000259" key="1">
    <source>
        <dbReference type="PROSITE" id="PS51061"/>
    </source>
</evidence>
<dbReference type="InterPro" id="IPR038008">
    <property type="entry name" value="Jag_KH"/>
</dbReference>
<evidence type="ECO:0000313" key="3">
    <source>
        <dbReference type="Proteomes" id="UP000437131"/>
    </source>
</evidence>
<dbReference type="Proteomes" id="UP000437131">
    <property type="component" value="Unassembled WGS sequence"/>
</dbReference>
<gene>
    <name evidence="2" type="ORF">GGC33_08325</name>
</gene>
<dbReference type="InterPro" id="IPR036867">
    <property type="entry name" value="R3H_dom_sf"/>
</dbReference>
<dbReference type="InterPro" id="IPR001374">
    <property type="entry name" value="R3H_dom"/>
</dbReference>
<dbReference type="SUPFAM" id="SSF82708">
    <property type="entry name" value="R3H domain"/>
    <property type="match status" value="1"/>
</dbReference>
<feature type="domain" description="R3H" evidence="1">
    <location>
        <begin position="97"/>
        <end position="163"/>
    </location>
</feature>
<evidence type="ECO:0000313" key="2">
    <source>
        <dbReference type="EMBL" id="MTF38933.1"/>
    </source>
</evidence>
<dbReference type="CDD" id="cd02414">
    <property type="entry name" value="KH-II_Jag"/>
    <property type="match status" value="1"/>
</dbReference>
<comment type="caution">
    <text evidence="2">The sequence shown here is derived from an EMBL/GenBank/DDBJ whole genome shotgun (WGS) entry which is preliminary data.</text>
</comment>
<dbReference type="InterPro" id="IPR015946">
    <property type="entry name" value="KH_dom-like_a/b"/>
</dbReference>
<dbReference type="AlphaFoldDB" id="A0A844GTN4"/>
<dbReference type="PROSITE" id="PS51061">
    <property type="entry name" value="R3H"/>
    <property type="match status" value="1"/>
</dbReference>
<organism evidence="2 3">
    <name type="scientific">Cyanobacterium aponinum 0216</name>
    <dbReference type="NCBI Taxonomy" id="2676140"/>
    <lineage>
        <taxon>Bacteria</taxon>
        <taxon>Bacillati</taxon>
        <taxon>Cyanobacteriota</taxon>
        <taxon>Cyanophyceae</taxon>
        <taxon>Oscillatoriophycideae</taxon>
        <taxon>Chroococcales</taxon>
        <taxon>Geminocystaceae</taxon>
        <taxon>Cyanobacterium</taxon>
    </lineage>
</organism>
<name>A0A844GTN4_9CHRO</name>
<reference evidence="2 3" key="1">
    <citation type="submission" date="2019-11" db="EMBL/GenBank/DDBJ databases">
        <title>Isolation of a new High Light Tolerant Cyanobacteria.</title>
        <authorList>
            <person name="Dobson Z."/>
            <person name="Vaughn N."/>
            <person name="Vaughn M."/>
            <person name="Fromme P."/>
            <person name="Mazor Y."/>
        </authorList>
    </citation>
    <scope>NUCLEOTIDE SEQUENCE [LARGE SCALE GENOMIC DNA]</scope>
    <source>
        <strain evidence="2 3">0216</strain>
    </source>
</reference>
<dbReference type="SMART" id="SM00393">
    <property type="entry name" value="R3H"/>
    <property type="match status" value="1"/>
</dbReference>
<dbReference type="InterPro" id="IPR034079">
    <property type="entry name" value="R3H_KhpB"/>
</dbReference>
<proteinExistence type="predicted"/>
<dbReference type="PANTHER" id="PTHR35800">
    <property type="entry name" value="PROTEIN JAG"/>
    <property type="match status" value="1"/>
</dbReference>
<dbReference type="PANTHER" id="PTHR35800:SF1">
    <property type="entry name" value="RNA-BINDING PROTEIN KHPB"/>
    <property type="match status" value="1"/>
</dbReference>
<dbReference type="Gene3D" id="3.30.1370.50">
    <property type="entry name" value="R3H-like domain"/>
    <property type="match status" value="1"/>
</dbReference>